<proteinExistence type="predicted"/>
<dbReference type="Proteomes" id="UP000216021">
    <property type="component" value="Unassembled WGS sequence"/>
</dbReference>
<protein>
    <submittedName>
        <fullName evidence="2">Uncharacterized protein</fullName>
    </submittedName>
</protein>
<keyword evidence="3" id="KW-1185">Reference proteome</keyword>
<feature type="transmembrane region" description="Helical" evidence="1">
    <location>
        <begin position="50"/>
        <end position="72"/>
    </location>
</feature>
<sequence>MPVNLNTLPGPALRPLPPKPLRWLSALLGLVAAGILLMRFLGKLVGETTFWWFAIGIPVLVWTVLIGFRLAVYMMQQIHANAWDQRREQVILQEVRRGRRALQILAAECRTAHEADAQFTTVVEALLRNETKIFPQTSWRGEGSVRHSRLPVTEGLLPHEQVSAAFSDLLASLAEPLSRLDKDNPVAILLESSSSLSTARIQELWQNAWLESGLPQPTRFITEDGMMAIDHWLDHRIKDKAVLLVIALQIAPEHPEMTAETAVGLLLGNRLTQNTLMPLALLHRPESSAPQPEILQEKLLQAADWVPLLPDSLQHLWLTGVYRQNEAYQSAVVAQNKAPLVSIDLESGVHNFDEFLGDPGRAGPWLAIAAAAQAIGQSPVPHMIISGEQGSETVWCTVVAPIASHKENTA</sequence>
<organism evidence="2 3">
    <name type="scientific">Serratia oryzae</name>
    <dbReference type="NCBI Taxonomy" id="2034155"/>
    <lineage>
        <taxon>Bacteria</taxon>
        <taxon>Pseudomonadati</taxon>
        <taxon>Pseudomonadota</taxon>
        <taxon>Gammaproteobacteria</taxon>
        <taxon>Enterobacterales</taxon>
        <taxon>Yersiniaceae</taxon>
        <taxon>Serratia</taxon>
    </lineage>
</organism>
<feature type="transmembrane region" description="Helical" evidence="1">
    <location>
        <begin position="20"/>
        <end position="38"/>
    </location>
</feature>
<dbReference type="STRING" id="2034155.BMI79_15455"/>
<comment type="caution">
    <text evidence="2">The sequence shown here is derived from an EMBL/GenBank/DDBJ whole genome shotgun (WGS) entry which is preliminary data.</text>
</comment>
<evidence type="ECO:0000256" key="1">
    <source>
        <dbReference type="SAM" id="Phobius"/>
    </source>
</evidence>
<dbReference type="RefSeq" id="WP_076943099.1">
    <property type="nucleotide sequence ID" value="NZ_MOXD01000008.1"/>
</dbReference>
<dbReference type="AlphaFoldDB" id="A0A1S8CH53"/>
<evidence type="ECO:0000313" key="2">
    <source>
        <dbReference type="EMBL" id="OMQ21473.1"/>
    </source>
</evidence>
<reference evidence="2 3" key="1">
    <citation type="submission" date="2016-11" db="EMBL/GenBank/DDBJ databases">
        <title>Rahnella oryzae sp. nov., isolated from rice root.</title>
        <authorList>
            <person name="Zhang X.-X."/>
            <person name="Zhang J."/>
        </authorList>
    </citation>
    <scope>NUCLEOTIDE SEQUENCE [LARGE SCALE GENOMIC DNA]</scope>
    <source>
        <strain evidence="2 3">J11-6</strain>
    </source>
</reference>
<keyword evidence="1" id="KW-0472">Membrane</keyword>
<dbReference type="EMBL" id="MOXD01000008">
    <property type="protein sequence ID" value="OMQ21473.1"/>
    <property type="molecule type" value="Genomic_DNA"/>
</dbReference>
<keyword evidence="1" id="KW-1133">Transmembrane helix</keyword>
<evidence type="ECO:0000313" key="3">
    <source>
        <dbReference type="Proteomes" id="UP000216021"/>
    </source>
</evidence>
<keyword evidence="1" id="KW-0812">Transmembrane</keyword>
<name>A0A1S8CH53_9GAMM</name>
<accession>A0A1S8CH53</accession>
<gene>
    <name evidence="2" type="ORF">BMI79_15455</name>
</gene>